<evidence type="ECO:0000259" key="3">
    <source>
        <dbReference type="PROSITE" id="PS51186"/>
    </source>
</evidence>
<keyword evidence="2" id="KW-0812">Transmembrane</keyword>
<dbReference type="EMBL" id="JARJCW010000008">
    <property type="protein sequence ID" value="KAJ7221280.1"/>
    <property type="molecule type" value="Genomic_DNA"/>
</dbReference>
<dbReference type="PANTHER" id="PTHR13947">
    <property type="entry name" value="GNAT FAMILY N-ACETYLTRANSFERASE"/>
    <property type="match status" value="1"/>
</dbReference>
<evidence type="ECO:0000256" key="2">
    <source>
        <dbReference type="SAM" id="Phobius"/>
    </source>
</evidence>
<dbReference type="GO" id="GO:0008080">
    <property type="term" value="F:N-acetyltransferase activity"/>
    <property type="evidence" value="ECO:0007669"/>
    <property type="project" value="InterPro"/>
</dbReference>
<dbReference type="SUPFAM" id="SSF55729">
    <property type="entry name" value="Acyl-CoA N-acyltransferases (Nat)"/>
    <property type="match status" value="1"/>
</dbReference>
<evidence type="ECO:0000313" key="4">
    <source>
        <dbReference type="EMBL" id="KAJ7221280.1"/>
    </source>
</evidence>
<dbReference type="AlphaFoldDB" id="A0AAD6VT21"/>
<keyword evidence="1" id="KW-0808">Transferase</keyword>
<comment type="caution">
    <text evidence="4">The sequence shown here is derived from an EMBL/GenBank/DDBJ whole genome shotgun (WGS) entry which is preliminary data.</text>
</comment>
<evidence type="ECO:0000256" key="1">
    <source>
        <dbReference type="ARBA" id="ARBA00022679"/>
    </source>
</evidence>
<evidence type="ECO:0000313" key="5">
    <source>
        <dbReference type="Proteomes" id="UP001219525"/>
    </source>
</evidence>
<accession>A0AAD6VT21</accession>
<dbReference type="PROSITE" id="PS51186">
    <property type="entry name" value="GNAT"/>
    <property type="match status" value="1"/>
</dbReference>
<gene>
    <name evidence="4" type="ORF">GGX14DRAFT_189414</name>
</gene>
<sequence>MSSDGIYIRQYRPSDLPQIRDLLFEGFATSEGSIVDAGRRRAPFMRTSILAYLLGAAGLFLFSQSERRMSVATGVAALLCIAGIALFVAARREISHFVQQICEDALASDMRDITAHYCAPGGTFLVAARPYACDKGKMYGDAQPEGEAILGYVGLEYLPEKNPETADVRRMIISAKYRRQGLATQLMRVIIAHSKTLPRLRYLTVGTSDLQPAARRLYQGLGWELTSTEPIGNWLATRMYWSFRRPVDIPTQTYAAVGLPESE</sequence>
<feature type="transmembrane region" description="Helical" evidence="2">
    <location>
        <begin position="71"/>
        <end position="90"/>
    </location>
</feature>
<dbReference type="InterPro" id="IPR016181">
    <property type="entry name" value="Acyl_CoA_acyltransferase"/>
</dbReference>
<dbReference type="Gene3D" id="3.40.630.30">
    <property type="match status" value="1"/>
</dbReference>
<keyword evidence="2" id="KW-0472">Membrane</keyword>
<dbReference type="CDD" id="cd04301">
    <property type="entry name" value="NAT_SF"/>
    <property type="match status" value="1"/>
</dbReference>
<dbReference type="InterPro" id="IPR050769">
    <property type="entry name" value="NAT_camello-type"/>
</dbReference>
<name>A0AAD6VT21_9AGAR</name>
<dbReference type="Pfam" id="PF00583">
    <property type="entry name" value="Acetyltransf_1"/>
    <property type="match status" value="1"/>
</dbReference>
<feature type="transmembrane region" description="Helical" evidence="2">
    <location>
        <begin position="49"/>
        <end position="65"/>
    </location>
</feature>
<dbReference type="InterPro" id="IPR000182">
    <property type="entry name" value="GNAT_dom"/>
</dbReference>
<reference evidence="4" key="1">
    <citation type="submission" date="2023-03" db="EMBL/GenBank/DDBJ databases">
        <title>Massive genome expansion in bonnet fungi (Mycena s.s.) driven by repeated elements and novel gene families across ecological guilds.</title>
        <authorList>
            <consortium name="Lawrence Berkeley National Laboratory"/>
            <person name="Harder C.B."/>
            <person name="Miyauchi S."/>
            <person name="Viragh M."/>
            <person name="Kuo A."/>
            <person name="Thoen E."/>
            <person name="Andreopoulos B."/>
            <person name="Lu D."/>
            <person name="Skrede I."/>
            <person name="Drula E."/>
            <person name="Henrissat B."/>
            <person name="Morin E."/>
            <person name="Kohler A."/>
            <person name="Barry K."/>
            <person name="LaButti K."/>
            <person name="Morin E."/>
            <person name="Salamov A."/>
            <person name="Lipzen A."/>
            <person name="Mereny Z."/>
            <person name="Hegedus B."/>
            <person name="Baldrian P."/>
            <person name="Stursova M."/>
            <person name="Weitz H."/>
            <person name="Taylor A."/>
            <person name="Grigoriev I.V."/>
            <person name="Nagy L.G."/>
            <person name="Martin F."/>
            <person name="Kauserud H."/>
        </authorList>
    </citation>
    <scope>NUCLEOTIDE SEQUENCE</scope>
    <source>
        <strain evidence="4">9144</strain>
    </source>
</reference>
<protein>
    <submittedName>
        <fullName evidence="4">Acyl-CoA N-acyltransferase</fullName>
    </submittedName>
</protein>
<proteinExistence type="predicted"/>
<feature type="domain" description="N-acetyltransferase" evidence="3">
    <location>
        <begin position="85"/>
        <end position="244"/>
    </location>
</feature>
<dbReference type="Proteomes" id="UP001219525">
    <property type="component" value="Unassembled WGS sequence"/>
</dbReference>
<keyword evidence="2" id="KW-1133">Transmembrane helix</keyword>
<organism evidence="4 5">
    <name type="scientific">Mycena pura</name>
    <dbReference type="NCBI Taxonomy" id="153505"/>
    <lineage>
        <taxon>Eukaryota</taxon>
        <taxon>Fungi</taxon>
        <taxon>Dikarya</taxon>
        <taxon>Basidiomycota</taxon>
        <taxon>Agaricomycotina</taxon>
        <taxon>Agaricomycetes</taxon>
        <taxon>Agaricomycetidae</taxon>
        <taxon>Agaricales</taxon>
        <taxon>Marasmiineae</taxon>
        <taxon>Mycenaceae</taxon>
        <taxon>Mycena</taxon>
    </lineage>
</organism>
<dbReference type="PANTHER" id="PTHR13947:SF37">
    <property type="entry name" value="LD18367P"/>
    <property type="match status" value="1"/>
</dbReference>
<keyword evidence="5" id="KW-1185">Reference proteome</keyword>